<protein>
    <submittedName>
        <fullName evidence="1">Uncharacterized protein</fullName>
    </submittedName>
</protein>
<evidence type="ECO:0000313" key="2">
    <source>
        <dbReference type="Proteomes" id="UP001186974"/>
    </source>
</evidence>
<name>A0ACC3DRZ3_9PEZI</name>
<organism evidence="1 2">
    <name type="scientific">Coniosporium uncinatum</name>
    <dbReference type="NCBI Taxonomy" id="93489"/>
    <lineage>
        <taxon>Eukaryota</taxon>
        <taxon>Fungi</taxon>
        <taxon>Dikarya</taxon>
        <taxon>Ascomycota</taxon>
        <taxon>Pezizomycotina</taxon>
        <taxon>Dothideomycetes</taxon>
        <taxon>Dothideomycetes incertae sedis</taxon>
        <taxon>Coniosporium</taxon>
    </lineage>
</organism>
<sequence>MSSNYKIAIVGAGPAGCTLARLLHLAGISTTIFEGETTLQVRAQGGTLDLHTDTGIAALKECGIYEQFLEWARFDGESFVVCDKNLKKYINMAGTKDDKSTRGRPEIDRVRLRKILLDSLPEGCVRWGCRLRTVEQDAKTGDI</sequence>
<proteinExistence type="predicted"/>
<dbReference type="EMBL" id="JAWDJW010001179">
    <property type="protein sequence ID" value="KAK3079386.1"/>
    <property type="molecule type" value="Genomic_DNA"/>
</dbReference>
<dbReference type="Proteomes" id="UP001186974">
    <property type="component" value="Unassembled WGS sequence"/>
</dbReference>
<keyword evidence="2" id="KW-1185">Reference proteome</keyword>
<accession>A0ACC3DRZ3</accession>
<comment type="caution">
    <text evidence="1">The sequence shown here is derived from an EMBL/GenBank/DDBJ whole genome shotgun (WGS) entry which is preliminary data.</text>
</comment>
<feature type="non-terminal residue" evidence="1">
    <location>
        <position position="143"/>
    </location>
</feature>
<reference evidence="1" key="1">
    <citation type="submission" date="2024-09" db="EMBL/GenBank/DDBJ databases">
        <title>Black Yeasts Isolated from many extreme environments.</title>
        <authorList>
            <person name="Coleine C."/>
            <person name="Stajich J.E."/>
            <person name="Selbmann L."/>
        </authorList>
    </citation>
    <scope>NUCLEOTIDE SEQUENCE</scope>
    <source>
        <strain evidence="1">CCFEE 5737</strain>
    </source>
</reference>
<gene>
    <name evidence="1" type="ORF">LTS18_004984</name>
</gene>
<evidence type="ECO:0000313" key="1">
    <source>
        <dbReference type="EMBL" id="KAK3079386.1"/>
    </source>
</evidence>